<proteinExistence type="inferred from homology"/>
<dbReference type="SUPFAM" id="SSF48576">
    <property type="entry name" value="Terpenoid synthases"/>
    <property type="match status" value="1"/>
</dbReference>
<keyword evidence="3" id="KW-0808">Transferase</keyword>
<accession>A0A6J5YHL6</accession>
<dbReference type="InterPro" id="IPR000092">
    <property type="entry name" value="Polyprenyl_synt"/>
</dbReference>
<dbReference type="PROSITE" id="PS00723">
    <property type="entry name" value="POLYPRENYL_SYNTHASE_1"/>
    <property type="match status" value="1"/>
</dbReference>
<evidence type="ECO:0000256" key="4">
    <source>
        <dbReference type="ARBA" id="ARBA00022723"/>
    </source>
</evidence>
<dbReference type="PANTHER" id="PTHR12001">
    <property type="entry name" value="GERANYLGERANYL PYROPHOSPHATE SYNTHASE"/>
    <property type="match status" value="1"/>
</dbReference>
<dbReference type="AlphaFoldDB" id="A0A6J5YHL6"/>
<evidence type="ECO:0000256" key="3">
    <source>
        <dbReference type="ARBA" id="ARBA00022679"/>
    </source>
</evidence>
<gene>
    <name evidence="6" type="ORF">UFOPK1392_01811</name>
</gene>
<evidence type="ECO:0000313" key="6">
    <source>
        <dbReference type="EMBL" id="CAB4324047.1"/>
    </source>
</evidence>
<keyword evidence="5" id="KW-0460">Magnesium</keyword>
<dbReference type="InterPro" id="IPR008949">
    <property type="entry name" value="Isoprenoid_synthase_dom_sf"/>
</dbReference>
<comment type="cofactor">
    <cofactor evidence="1">
        <name>Mg(2+)</name>
        <dbReference type="ChEBI" id="CHEBI:18420"/>
    </cofactor>
</comment>
<evidence type="ECO:0000256" key="1">
    <source>
        <dbReference type="ARBA" id="ARBA00001946"/>
    </source>
</evidence>
<dbReference type="Pfam" id="PF00348">
    <property type="entry name" value="polyprenyl_synt"/>
    <property type="match status" value="1"/>
</dbReference>
<dbReference type="InterPro" id="IPR033749">
    <property type="entry name" value="Polyprenyl_synt_CS"/>
</dbReference>
<dbReference type="CDD" id="cd00685">
    <property type="entry name" value="Trans_IPPS_HT"/>
    <property type="match status" value="1"/>
</dbReference>
<name>A0A6J5YHL6_9ZZZZ</name>
<organism evidence="6">
    <name type="scientific">freshwater metagenome</name>
    <dbReference type="NCBI Taxonomy" id="449393"/>
    <lineage>
        <taxon>unclassified sequences</taxon>
        <taxon>metagenomes</taxon>
        <taxon>ecological metagenomes</taxon>
    </lineage>
</organism>
<protein>
    <submittedName>
        <fullName evidence="6">Unannotated protein</fullName>
    </submittedName>
</protein>
<dbReference type="SFLD" id="SFLDS00005">
    <property type="entry name" value="Isoprenoid_Synthase_Type_I"/>
    <property type="match status" value="1"/>
</dbReference>
<dbReference type="GO" id="GO:0046872">
    <property type="term" value="F:metal ion binding"/>
    <property type="evidence" value="ECO:0007669"/>
    <property type="project" value="UniProtKB-KW"/>
</dbReference>
<dbReference type="PANTHER" id="PTHR12001:SF85">
    <property type="entry name" value="SHORT CHAIN ISOPRENYL DIPHOSPHATE SYNTHASE"/>
    <property type="match status" value="1"/>
</dbReference>
<dbReference type="PROSITE" id="PS00444">
    <property type="entry name" value="POLYPRENYL_SYNTHASE_2"/>
    <property type="match status" value="1"/>
</dbReference>
<dbReference type="GO" id="GO:0008299">
    <property type="term" value="P:isoprenoid biosynthetic process"/>
    <property type="evidence" value="ECO:0007669"/>
    <property type="project" value="InterPro"/>
</dbReference>
<evidence type="ECO:0000256" key="2">
    <source>
        <dbReference type="ARBA" id="ARBA00006706"/>
    </source>
</evidence>
<dbReference type="EMBL" id="CAEMXZ010000097">
    <property type="protein sequence ID" value="CAB4324047.1"/>
    <property type="molecule type" value="Genomic_DNA"/>
</dbReference>
<dbReference type="GO" id="GO:0004659">
    <property type="term" value="F:prenyltransferase activity"/>
    <property type="evidence" value="ECO:0007669"/>
    <property type="project" value="InterPro"/>
</dbReference>
<reference evidence="6" key="1">
    <citation type="submission" date="2020-05" db="EMBL/GenBank/DDBJ databases">
        <authorList>
            <person name="Chiriac C."/>
            <person name="Salcher M."/>
            <person name="Ghai R."/>
            <person name="Kavagutti S V."/>
        </authorList>
    </citation>
    <scope>NUCLEOTIDE SEQUENCE</scope>
</reference>
<comment type="similarity">
    <text evidence="2">Belongs to the FPP/GGPP synthase family.</text>
</comment>
<dbReference type="Gene3D" id="1.10.600.10">
    <property type="entry name" value="Farnesyl Diphosphate Synthase"/>
    <property type="match status" value="1"/>
</dbReference>
<keyword evidence="4" id="KW-0479">Metal-binding</keyword>
<evidence type="ECO:0000256" key="5">
    <source>
        <dbReference type="ARBA" id="ARBA00022842"/>
    </source>
</evidence>
<sequence>MTNSKSTPPAVLTAVAAPVEARLAALLDHEISEWSAIDRDLTEPLQSLREFVLGGGKRLRPAFCHWAFIGAGGDPEAAAIVDTGAAFELLHAFALIHDDIMDGSDTRRGALTVHTQFAAAHADGDWGGESRRFGEGVAILIGDLAEVFADRLMITAPAAAFSVWSELKIEVNIGQYLDVLGAARGGTDLETSRRIAHYKSGKYTIERPLHVGAALVDRLDEFREQLSFYGSPLGEAFQLRDDILGAFGDEARTGKPVGDDLREGKPTPLLATARNNASPAQLQLLDRVGSVDLTETDIGELQQVVVDTGARAQIESDIAGLTDIAISALEGLKFEPEAIEALVELARYVSDRDL</sequence>